<dbReference type="Proteomes" id="UP000253529">
    <property type="component" value="Unassembled WGS sequence"/>
</dbReference>
<dbReference type="InterPro" id="IPR002060">
    <property type="entry name" value="Squ/phyt_synthse"/>
</dbReference>
<gene>
    <name evidence="1" type="ORF">DFR50_11181</name>
</gene>
<dbReference type="EMBL" id="QNRK01000011">
    <property type="protein sequence ID" value="RBP13819.1"/>
    <property type="molecule type" value="Genomic_DNA"/>
</dbReference>
<evidence type="ECO:0000313" key="1">
    <source>
        <dbReference type="EMBL" id="RBP13819.1"/>
    </source>
</evidence>
<comment type="caution">
    <text evidence="1">The sequence shown here is derived from an EMBL/GenBank/DDBJ whole genome shotgun (WGS) entry which is preliminary data.</text>
</comment>
<dbReference type="RefSeq" id="WP_170153174.1">
    <property type="nucleotide sequence ID" value="NZ_QNRK01000011.1"/>
</dbReference>
<dbReference type="SUPFAM" id="SSF48576">
    <property type="entry name" value="Terpenoid synthases"/>
    <property type="match status" value="1"/>
</dbReference>
<proteinExistence type="predicted"/>
<accession>A0A366FJD3</accession>
<protein>
    <submittedName>
        <fullName evidence="1">Phytoene synthase</fullName>
    </submittedName>
</protein>
<evidence type="ECO:0000313" key="2">
    <source>
        <dbReference type="Proteomes" id="UP000253529"/>
    </source>
</evidence>
<sequence length="288" mass="30542">MTAAAGPDATRLSEAFRHCAAIARESARDQWLGALFAPARSRDGLLALACFDHEIRQAKFRARDANLAAIRLAWWREAALGARDAGGSPAALAFGATIDAFALPPEAIEAMLDARLTEIAPPLPFTLSEFERYAGESEGARLRLAARIASGGPDLDAARAHEPAGAALALVGMLAALPARAGAAPTLFPVDVVERHGGAAGDLDGRRGAEAVVAAVADLIALARDRLLEAERRLKASPAAILPAFVPLGALRLDLDRLALNAARPFEPFVAASALRRQWAIWRWTRRF</sequence>
<dbReference type="InterPro" id="IPR008949">
    <property type="entry name" value="Isoprenoid_synthase_dom_sf"/>
</dbReference>
<dbReference type="Pfam" id="PF00494">
    <property type="entry name" value="SQS_PSY"/>
    <property type="match status" value="1"/>
</dbReference>
<keyword evidence="2" id="KW-1185">Reference proteome</keyword>
<dbReference type="Gene3D" id="1.10.600.10">
    <property type="entry name" value="Farnesyl Diphosphate Synthase"/>
    <property type="match status" value="1"/>
</dbReference>
<dbReference type="AlphaFoldDB" id="A0A366FJD3"/>
<reference evidence="1 2" key="1">
    <citation type="submission" date="2018-06" db="EMBL/GenBank/DDBJ databases">
        <title>Genomic Encyclopedia of Type Strains, Phase IV (KMG-IV): sequencing the most valuable type-strain genomes for metagenomic binning, comparative biology and taxonomic classification.</title>
        <authorList>
            <person name="Goeker M."/>
        </authorList>
    </citation>
    <scope>NUCLEOTIDE SEQUENCE [LARGE SCALE GENOMIC DNA]</scope>
    <source>
        <strain evidence="1 2">DSM 24875</strain>
    </source>
</reference>
<organism evidence="1 2">
    <name type="scientific">Roseiarcus fermentans</name>
    <dbReference type="NCBI Taxonomy" id="1473586"/>
    <lineage>
        <taxon>Bacteria</taxon>
        <taxon>Pseudomonadati</taxon>
        <taxon>Pseudomonadota</taxon>
        <taxon>Alphaproteobacteria</taxon>
        <taxon>Hyphomicrobiales</taxon>
        <taxon>Roseiarcaceae</taxon>
        <taxon>Roseiarcus</taxon>
    </lineage>
</organism>
<name>A0A366FJD3_9HYPH</name>